<evidence type="ECO:0000256" key="3">
    <source>
        <dbReference type="ARBA" id="ARBA00022448"/>
    </source>
</evidence>
<dbReference type="GO" id="GO:0015254">
    <property type="term" value="F:glycerol channel activity"/>
    <property type="evidence" value="ECO:0007669"/>
    <property type="project" value="TreeGrafter"/>
</dbReference>
<gene>
    <name evidence="13" type="ORF">GLAREA_12034</name>
</gene>
<evidence type="ECO:0000256" key="9">
    <source>
        <dbReference type="ARBA" id="ARBA00049405"/>
    </source>
</evidence>
<organism evidence="13 14">
    <name type="scientific">Glarea lozoyensis (strain ATCC 20868 / MF5171)</name>
    <dbReference type="NCBI Taxonomy" id="1116229"/>
    <lineage>
        <taxon>Eukaryota</taxon>
        <taxon>Fungi</taxon>
        <taxon>Dikarya</taxon>
        <taxon>Ascomycota</taxon>
        <taxon>Pezizomycotina</taxon>
        <taxon>Leotiomycetes</taxon>
        <taxon>Helotiales</taxon>
        <taxon>Helotiaceae</taxon>
        <taxon>Glarea</taxon>
    </lineage>
</organism>
<reference evidence="13 14" key="1">
    <citation type="journal article" date="2013" name="BMC Genomics">
        <title>Genomics-driven discovery of the pneumocandin biosynthetic gene cluster in the fungus Glarea lozoyensis.</title>
        <authorList>
            <person name="Chen L."/>
            <person name="Yue Q."/>
            <person name="Zhang X."/>
            <person name="Xiang M."/>
            <person name="Wang C."/>
            <person name="Li S."/>
            <person name="Che Y."/>
            <person name="Ortiz-Lopez F.J."/>
            <person name="Bills G.F."/>
            <person name="Liu X."/>
            <person name="An Z."/>
        </authorList>
    </citation>
    <scope>NUCLEOTIDE SEQUENCE [LARGE SCALE GENOMIC DNA]</scope>
    <source>
        <strain evidence="14">ATCC 20868 / MF5171</strain>
    </source>
</reference>
<evidence type="ECO:0000256" key="6">
    <source>
        <dbReference type="ARBA" id="ARBA00022989"/>
    </source>
</evidence>
<keyword evidence="3 10" id="KW-0813">Transport</keyword>
<evidence type="ECO:0000256" key="1">
    <source>
        <dbReference type="ARBA" id="ARBA00004141"/>
    </source>
</evidence>
<dbReference type="OrthoDB" id="3222at2759"/>
<keyword evidence="4 10" id="KW-0812">Transmembrane</keyword>
<dbReference type="Proteomes" id="UP000016922">
    <property type="component" value="Unassembled WGS sequence"/>
</dbReference>
<dbReference type="PRINTS" id="PR02019">
    <property type="entry name" value="AQUAPORIN7"/>
</dbReference>
<dbReference type="eggNOG" id="KOG0224">
    <property type="taxonomic scope" value="Eukaryota"/>
</dbReference>
<dbReference type="AlphaFoldDB" id="S3D0A4"/>
<accession>S3D0A4</accession>
<feature type="compositionally biased region" description="Basic and acidic residues" evidence="11">
    <location>
        <begin position="79"/>
        <end position="88"/>
    </location>
</feature>
<feature type="transmembrane region" description="Helical" evidence="12">
    <location>
        <begin position="401"/>
        <end position="421"/>
    </location>
</feature>
<feature type="region of interest" description="Disordered" evidence="11">
    <location>
        <begin position="1"/>
        <end position="131"/>
    </location>
</feature>
<dbReference type="PRINTS" id="PR00783">
    <property type="entry name" value="MINTRINSICP"/>
</dbReference>
<evidence type="ECO:0000256" key="8">
    <source>
        <dbReference type="ARBA" id="ARBA00034651"/>
    </source>
</evidence>
<feature type="transmembrane region" description="Helical" evidence="12">
    <location>
        <begin position="214"/>
        <end position="235"/>
    </location>
</feature>
<feature type="transmembrane region" description="Helical" evidence="12">
    <location>
        <begin position="316"/>
        <end position="333"/>
    </location>
</feature>
<feature type="compositionally biased region" description="Polar residues" evidence="11">
    <location>
        <begin position="1"/>
        <end position="13"/>
    </location>
</feature>
<evidence type="ECO:0000256" key="2">
    <source>
        <dbReference type="ARBA" id="ARBA00006175"/>
    </source>
</evidence>
<comment type="catalytic activity">
    <reaction evidence="9">
        <text>glycerol(in) = glycerol(out)</text>
        <dbReference type="Rhea" id="RHEA:29675"/>
        <dbReference type="ChEBI" id="CHEBI:17754"/>
    </reaction>
</comment>
<dbReference type="PANTHER" id="PTHR43829">
    <property type="entry name" value="AQUAPORIN OR AQUAGLYCEROPORIN RELATED"/>
    <property type="match status" value="1"/>
</dbReference>
<name>S3D0A4_GLAL2</name>
<dbReference type="EMBL" id="KE145360">
    <property type="protein sequence ID" value="EPE31952.1"/>
    <property type="molecule type" value="Genomic_DNA"/>
</dbReference>
<dbReference type="CDD" id="cd00333">
    <property type="entry name" value="MIP"/>
    <property type="match status" value="1"/>
</dbReference>
<dbReference type="FunFam" id="1.20.1080.10:FF:000027">
    <property type="entry name" value="MIP aquaporin"/>
    <property type="match status" value="1"/>
</dbReference>
<keyword evidence="6 12" id="KW-1133">Transmembrane helix</keyword>
<dbReference type="GO" id="GO:0005886">
    <property type="term" value="C:plasma membrane"/>
    <property type="evidence" value="ECO:0007669"/>
    <property type="project" value="TreeGrafter"/>
</dbReference>
<dbReference type="Gene3D" id="1.20.1080.10">
    <property type="entry name" value="Glycerol uptake facilitator protein"/>
    <property type="match status" value="1"/>
</dbReference>
<feature type="transmembrane region" description="Helical" evidence="12">
    <location>
        <begin position="172"/>
        <end position="194"/>
    </location>
</feature>
<dbReference type="NCBIfam" id="TIGR00861">
    <property type="entry name" value="MIP"/>
    <property type="match status" value="1"/>
</dbReference>
<keyword evidence="5" id="KW-0677">Repeat</keyword>
<keyword evidence="14" id="KW-1185">Reference proteome</keyword>
<evidence type="ECO:0000313" key="13">
    <source>
        <dbReference type="EMBL" id="EPE31952.1"/>
    </source>
</evidence>
<dbReference type="PANTHER" id="PTHR43829:SF9">
    <property type="entry name" value="AQUAPORIN-9"/>
    <property type="match status" value="1"/>
</dbReference>
<dbReference type="STRING" id="1116229.S3D0A4"/>
<feature type="transmembrane region" description="Helical" evidence="12">
    <location>
        <begin position="256"/>
        <end position="276"/>
    </location>
</feature>
<dbReference type="KEGG" id="glz:GLAREA_12034"/>
<dbReference type="RefSeq" id="XP_008081007.1">
    <property type="nucleotide sequence ID" value="XM_008082816.1"/>
</dbReference>
<comment type="subcellular location">
    <subcellularLocation>
        <location evidence="1">Membrane</location>
        <topology evidence="1">Multi-pass membrane protein</topology>
    </subcellularLocation>
</comment>
<dbReference type="InterPro" id="IPR000425">
    <property type="entry name" value="MIP"/>
</dbReference>
<feature type="compositionally biased region" description="Basic and acidic residues" evidence="11">
    <location>
        <begin position="43"/>
        <end position="62"/>
    </location>
</feature>
<evidence type="ECO:0000256" key="7">
    <source>
        <dbReference type="ARBA" id="ARBA00023136"/>
    </source>
</evidence>
<dbReference type="GO" id="GO:0015250">
    <property type="term" value="F:water channel activity"/>
    <property type="evidence" value="ECO:0007669"/>
    <property type="project" value="TreeGrafter"/>
</dbReference>
<evidence type="ECO:0000256" key="10">
    <source>
        <dbReference type="RuleBase" id="RU000477"/>
    </source>
</evidence>
<evidence type="ECO:0000313" key="14">
    <source>
        <dbReference type="Proteomes" id="UP000016922"/>
    </source>
</evidence>
<dbReference type="SUPFAM" id="SSF81338">
    <property type="entry name" value="Aquaporin-like"/>
    <property type="match status" value="1"/>
</dbReference>
<dbReference type="GeneID" id="19471075"/>
<proteinExistence type="inferred from homology"/>
<sequence>MSSSSDTAYSEENSSPKRKDWAEMKPPSKDEGKYGIGPGVINPHDDIQKSDTAYDQHQEKVADIVGPGPGTKPSNDTNGRVEHREHARSPTLSPPSRIRRLHSMETVQSNQTKNTGNTMTSRKTHQELEHESTISTIRTHLGLEADAPILEGHEVHHHLTWSTVRTVMREPFLEFFGTFVMVLFGNGSVAQVLLSTGQTSAPGGAGFGSYQSINWGWGLGVMLGIYVAGDSGGFLNPAITMAFCLFRRLPWRRFPIYAIAQLLGGFCASGVVYANYINAINEFEGDGIRTVPPSTTATAGIFCTYPAAFMTKTSQFFSEFIASAILIFVIFALKDDSNPGAMGKSGAGQLFPLALLFLIFGLGACFGWETGYAINIARDFGPRLMSYIVGYPKEVWSAGNYYFWVPMVAPFCGVLFGGFLYDVFAYTGPESPVNTPWLGFKYLFAGGYWRKKKEGGEYDV</sequence>
<protein>
    <submittedName>
        <fullName evidence="13">Aquaporin-like protein</fullName>
    </submittedName>
</protein>
<evidence type="ECO:0000256" key="12">
    <source>
        <dbReference type="SAM" id="Phobius"/>
    </source>
</evidence>
<dbReference type="InterPro" id="IPR023271">
    <property type="entry name" value="Aquaporin-like"/>
</dbReference>
<evidence type="ECO:0000256" key="11">
    <source>
        <dbReference type="SAM" id="MobiDB-lite"/>
    </source>
</evidence>
<comment type="similarity">
    <text evidence="2 10">Belongs to the MIP/aquaporin (TC 1.A.8) family.</text>
</comment>
<comment type="catalytic activity">
    <reaction evidence="8">
        <text>H2O(in) = H2O(out)</text>
        <dbReference type="Rhea" id="RHEA:29667"/>
        <dbReference type="ChEBI" id="CHEBI:15377"/>
    </reaction>
</comment>
<evidence type="ECO:0000256" key="4">
    <source>
        <dbReference type="ARBA" id="ARBA00022692"/>
    </source>
</evidence>
<feature type="compositionally biased region" description="Basic and acidic residues" evidence="11">
    <location>
        <begin position="14"/>
        <end position="33"/>
    </location>
</feature>
<evidence type="ECO:0000256" key="5">
    <source>
        <dbReference type="ARBA" id="ARBA00022737"/>
    </source>
</evidence>
<dbReference type="InterPro" id="IPR050363">
    <property type="entry name" value="MIP/Aquaporin"/>
</dbReference>
<feature type="compositionally biased region" description="Polar residues" evidence="11">
    <location>
        <begin position="105"/>
        <end position="121"/>
    </location>
</feature>
<keyword evidence="7 12" id="KW-0472">Membrane</keyword>
<feature type="transmembrane region" description="Helical" evidence="12">
    <location>
        <begin position="353"/>
        <end position="374"/>
    </location>
</feature>
<dbReference type="HOGENOM" id="CLU_020019_9_0_1"/>
<dbReference type="Pfam" id="PF00230">
    <property type="entry name" value="MIP"/>
    <property type="match status" value="1"/>
</dbReference>